<feature type="transmembrane region" description="Helical" evidence="1">
    <location>
        <begin position="12"/>
        <end position="32"/>
    </location>
</feature>
<reference evidence="10 11" key="3">
    <citation type="journal article" date="2019" name="Nat. Med.">
        <title>A library of human gut bacterial isolates paired with longitudinal multiomics data enables mechanistic microbiome research.</title>
        <authorList>
            <person name="Poyet M."/>
            <person name="Groussin M."/>
            <person name="Gibbons S.M."/>
            <person name="Avila-Pacheco J."/>
            <person name="Jiang X."/>
            <person name="Kearney S.M."/>
            <person name="Perrotta A.R."/>
            <person name="Berdy B."/>
            <person name="Zhao S."/>
            <person name="Lieberman T.D."/>
            <person name="Swanson P.K."/>
            <person name="Smith M."/>
            <person name="Roesemann S."/>
            <person name="Alexander J.E."/>
            <person name="Rich S.A."/>
            <person name="Livny J."/>
            <person name="Vlamakis H."/>
            <person name="Clish C."/>
            <person name="Bullock K."/>
            <person name="Deik A."/>
            <person name="Scott J."/>
            <person name="Pierce K.A."/>
            <person name="Xavier R.J."/>
            <person name="Alm E.J."/>
        </authorList>
    </citation>
    <scope>NUCLEOTIDE SEQUENCE [LARGE SCALE GENOMIC DNA]</scope>
    <source>
        <strain evidence="4 11">BIOML-A6</strain>
        <strain evidence="3 10">BIOML-A7</strain>
    </source>
</reference>
<sequence>MSENIGVATGKIMLKIVIALFKGVWNVLTFGFRAYKGHRDKKDAEMREQLRQVQANNNSQTI</sequence>
<evidence type="ECO:0000313" key="8">
    <source>
        <dbReference type="Proteomes" id="UP000061809"/>
    </source>
</evidence>
<evidence type="ECO:0000313" key="9">
    <source>
        <dbReference type="Proteomes" id="UP000283341"/>
    </source>
</evidence>
<dbReference type="EMBL" id="JAVSNH010000001">
    <property type="protein sequence ID" value="MDT4511839.1"/>
    <property type="molecule type" value="Genomic_DNA"/>
</dbReference>
<evidence type="ECO:0000313" key="3">
    <source>
        <dbReference type="EMBL" id="KAA5405546.1"/>
    </source>
</evidence>
<organism evidence="2 8">
    <name type="scientific">Bacteroides cellulosilyticus</name>
    <dbReference type="NCBI Taxonomy" id="246787"/>
    <lineage>
        <taxon>Bacteria</taxon>
        <taxon>Pseudomonadati</taxon>
        <taxon>Bacteroidota</taxon>
        <taxon>Bacteroidia</taxon>
        <taxon>Bacteroidales</taxon>
        <taxon>Bacteroidaceae</taxon>
        <taxon>Bacteroides</taxon>
    </lineage>
</organism>
<name>A0A0P0FSV8_9BACE</name>
<dbReference type="PATRIC" id="fig|246787.4.peg.65"/>
<dbReference type="Proteomes" id="UP000283341">
    <property type="component" value="Unassembled WGS sequence"/>
</dbReference>
<reference evidence="5" key="4">
    <citation type="submission" date="2023-03" db="EMBL/GenBank/DDBJ databases">
        <title>DFI Biobank Strains.</title>
        <authorList>
            <person name="Mostad J."/>
            <person name="Paddock L."/>
            <person name="Medina S."/>
            <person name="Waligurski E."/>
            <person name="Barat B."/>
            <person name="Smith R."/>
            <person name="Burgo V."/>
            <person name="Metcalfe C."/>
            <person name="Woodson C."/>
            <person name="Sundararajan A."/>
            <person name="Ramaswamy R."/>
            <person name="Lin H."/>
            <person name="Pamer E.G."/>
        </authorList>
    </citation>
    <scope>NUCLEOTIDE SEQUENCE</scope>
    <source>
        <strain evidence="5">DFI.9.5</strain>
    </source>
</reference>
<accession>A0A0P0FSV8</accession>
<dbReference type="EMBL" id="JARFID010000004">
    <property type="protein sequence ID" value="MDE8693756.1"/>
    <property type="molecule type" value="Genomic_DNA"/>
</dbReference>
<dbReference type="EMBL" id="VVYW01000018">
    <property type="protein sequence ID" value="KAA5405546.1"/>
    <property type="molecule type" value="Genomic_DNA"/>
</dbReference>
<evidence type="ECO:0000313" key="4">
    <source>
        <dbReference type="EMBL" id="KAA5414437.1"/>
    </source>
</evidence>
<keyword evidence="1" id="KW-0472">Membrane</keyword>
<evidence type="ECO:0000313" key="6">
    <source>
        <dbReference type="EMBL" id="MDT4511839.1"/>
    </source>
</evidence>
<protein>
    <submittedName>
        <fullName evidence="2">Uncharacterized protein</fullName>
    </submittedName>
</protein>
<dbReference type="RefSeq" id="WP_007214021.1">
    <property type="nucleotide sequence ID" value="NZ_CABMLT010000013.1"/>
</dbReference>
<dbReference type="Proteomes" id="UP000448877">
    <property type="component" value="Unassembled WGS sequence"/>
</dbReference>
<evidence type="ECO:0000313" key="11">
    <source>
        <dbReference type="Proteomes" id="UP000448877"/>
    </source>
</evidence>
<evidence type="ECO:0000256" key="1">
    <source>
        <dbReference type="SAM" id="Phobius"/>
    </source>
</evidence>
<reference evidence="2 8" key="1">
    <citation type="journal article" date="2015" name="Science">
        <title>Genetic determinants of in vivo fitness and diet responsiveness in multiple human gut Bacteroides.</title>
        <authorList>
            <person name="Wu M."/>
            <person name="McNulty N.P."/>
            <person name="Rodionov D.A."/>
            <person name="Khoroshkin M.S."/>
            <person name="Griffin N.W."/>
            <person name="Cheng J."/>
            <person name="Latreille P."/>
            <person name="Kerstetter R.A."/>
            <person name="Terrapon N."/>
            <person name="Henrissat B."/>
            <person name="Osterman A.L."/>
            <person name="Gordon J.I."/>
        </authorList>
    </citation>
    <scope>NUCLEOTIDE SEQUENCE [LARGE SCALE GENOMIC DNA]</scope>
    <source>
        <strain evidence="2 8">WH2</strain>
    </source>
</reference>
<dbReference type="EMBL" id="QRVJ01000005">
    <property type="protein sequence ID" value="RGS37837.1"/>
    <property type="molecule type" value="Genomic_DNA"/>
</dbReference>
<keyword evidence="1" id="KW-0812">Transmembrane</keyword>
<dbReference type="Proteomes" id="UP001221924">
    <property type="component" value="Unassembled WGS sequence"/>
</dbReference>
<dbReference type="EMBL" id="VVYV01000041">
    <property type="protein sequence ID" value="KAA5414437.1"/>
    <property type="molecule type" value="Genomic_DNA"/>
</dbReference>
<gene>
    <name evidence="2" type="ORF">BcellWH2_00061</name>
    <name evidence="7" type="ORF">DWX97_08860</name>
    <name evidence="4" type="ORF">F2Y81_20315</name>
    <name evidence="3" type="ORF">F2Y86_19400</name>
    <name evidence="5" type="ORF">PZH42_06530</name>
    <name evidence="6" type="ORF">RO785_12750</name>
</gene>
<dbReference type="Proteomes" id="UP000325055">
    <property type="component" value="Unassembled WGS sequence"/>
</dbReference>
<dbReference type="KEGG" id="bcel:BcellWH2_00061"/>
<dbReference type="STRING" id="246787.BcellWH2_00061"/>
<dbReference type="EMBL" id="CP012801">
    <property type="protein sequence ID" value="ALJ57337.1"/>
    <property type="molecule type" value="Genomic_DNA"/>
</dbReference>
<proteinExistence type="predicted"/>
<evidence type="ECO:0000313" key="2">
    <source>
        <dbReference type="EMBL" id="ALJ57337.1"/>
    </source>
</evidence>
<dbReference type="GeneID" id="66308316"/>
<evidence type="ECO:0000313" key="10">
    <source>
        <dbReference type="Proteomes" id="UP000325055"/>
    </source>
</evidence>
<dbReference type="AlphaFoldDB" id="A0A0P0FSV8"/>
<dbReference type="eggNOG" id="ENOG5032EK6">
    <property type="taxonomic scope" value="Bacteria"/>
</dbReference>
<reference evidence="6" key="5">
    <citation type="submission" date="2023-08" db="EMBL/GenBank/DDBJ databases">
        <title>Reintroducing virulent viruses to syntetic microbiomes.</title>
        <authorList>
            <person name="Wilde J."/>
            <person name="Boyes R."/>
            <person name="Robinson A.V."/>
            <person name="Daisley B.A."/>
            <person name="Allen-Vercoe E."/>
        </authorList>
    </citation>
    <scope>NUCLEOTIDE SEQUENCE</scope>
    <source>
        <strain evidence="6">225I_12FAA</strain>
    </source>
</reference>
<evidence type="ECO:0000313" key="7">
    <source>
        <dbReference type="EMBL" id="RGS37837.1"/>
    </source>
</evidence>
<keyword evidence="1" id="KW-1133">Transmembrane helix</keyword>
<dbReference type="Proteomes" id="UP000061809">
    <property type="component" value="Chromosome"/>
</dbReference>
<reference evidence="7 9" key="2">
    <citation type="submission" date="2018-08" db="EMBL/GenBank/DDBJ databases">
        <title>A genome reference for cultivated species of the human gut microbiota.</title>
        <authorList>
            <person name="Zou Y."/>
            <person name="Xue W."/>
            <person name="Luo G."/>
        </authorList>
    </citation>
    <scope>NUCLEOTIDE SEQUENCE [LARGE SCALE GENOMIC DNA]</scope>
    <source>
        <strain evidence="7 9">AF22-3AC</strain>
    </source>
</reference>
<dbReference type="Proteomes" id="UP001266995">
    <property type="component" value="Unassembled WGS sequence"/>
</dbReference>
<evidence type="ECO:0000313" key="5">
    <source>
        <dbReference type="EMBL" id="MDE8693756.1"/>
    </source>
</evidence>